<dbReference type="Gene3D" id="3.40.50.300">
    <property type="entry name" value="P-loop containing nucleotide triphosphate hydrolases"/>
    <property type="match status" value="1"/>
</dbReference>
<dbReference type="PANTHER" id="PTHR32114">
    <property type="entry name" value="ABC TRANSPORTER ABCH.3"/>
    <property type="match status" value="1"/>
</dbReference>
<dbReference type="AlphaFoldDB" id="T1A8R6"/>
<comment type="caution">
    <text evidence="1">The sequence shown here is derived from an EMBL/GenBank/DDBJ whole genome shotgun (WGS) entry which is preliminary data.</text>
</comment>
<protein>
    <submittedName>
        <fullName evidence="1">DNA sulfur modification protein DndD</fullName>
    </submittedName>
</protein>
<organism evidence="1">
    <name type="scientific">mine drainage metagenome</name>
    <dbReference type="NCBI Taxonomy" id="410659"/>
    <lineage>
        <taxon>unclassified sequences</taxon>
        <taxon>metagenomes</taxon>
        <taxon>ecological metagenomes</taxon>
    </lineage>
</organism>
<reference evidence="1" key="1">
    <citation type="submission" date="2013-08" db="EMBL/GenBank/DDBJ databases">
        <authorList>
            <person name="Mendez C."/>
            <person name="Richter M."/>
            <person name="Ferrer M."/>
            <person name="Sanchez J."/>
        </authorList>
    </citation>
    <scope>NUCLEOTIDE SEQUENCE</scope>
</reference>
<feature type="non-terminal residue" evidence="1">
    <location>
        <position position="1"/>
    </location>
</feature>
<reference evidence="1" key="2">
    <citation type="journal article" date="2014" name="ISME J.">
        <title>Microbial stratification in low pH oxic and suboxic macroscopic growths along an acid mine drainage.</title>
        <authorList>
            <person name="Mendez-Garcia C."/>
            <person name="Mesa V."/>
            <person name="Sprenger R.R."/>
            <person name="Richter M."/>
            <person name="Diez M.S."/>
            <person name="Solano J."/>
            <person name="Bargiela R."/>
            <person name="Golyshina O.V."/>
            <person name="Manteca A."/>
            <person name="Ramos J.L."/>
            <person name="Gallego J.R."/>
            <person name="Llorente I."/>
            <person name="Martins Dos Santos V.A."/>
            <person name="Jensen O.N."/>
            <person name="Pelaez A.I."/>
            <person name="Sanchez J."/>
            <person name="Ferrer M."/>
        </authorList>
    </citation>
    <scope>NUCLEOTIDE SEQUENCE</scope>
</reference>
<gene>
    <name evidence="1" type="ORF">B1B_10372</name>
</gene>
<dbReference type="PANTHER" id="PTHR32114:SF2">
    <property type="entry name" value="ABC TRANSPORTER ABCH.3"/>
    <property type="match status" value="1"/>
</dbReference>
<dbReference type="InterPro" id="IPR027417">
    <property type="entry name" value="P-loop_NTPase"/>
</dbReference>
<dbReference type="EMBL" id="AUZY01006794">
    <property type="protein sequence ID" value="EQD53223.1"/>
    <property type="molecule type" value="Genomic_DNA"/>
</dbReference>
<sequence>RTGGRLVRQLELERARQDWEIGRTRAEEAVRTVRARLTAVANRRDHLDDRASDWVEQTIREVEAELATTPDQIRGVLVLHGLSEVDRQACVQTLQVAAPALGRRFSLHAKKLMALDGELRECRTRINRVPAAAEFAPIIAEMSALQEKQARVALELTLLTERRTALQKEVDARVRERSRLEKDEIASERASIRLTLAAQAREAAADYLRRLTVAKTTELERQALESFQRLSHKDDFVHRLRINPENFAVSLYDSKGGVIPKSSLSAGEKQIYAISLLWGMARVSGRPLPMIVDTPLGRLDSHHRSNLVKHYFPAAAHQVIVLSTDTEVDRAHYDQLRPHTSHAYRLADRHGWTEAEEGYFWEGAHVDANA</sequence>
<accession>T1A8R6</accession>
<dbReference type="SUPFAM" id="SSF52540">
    <property type="entry name" value="P-loop containing nucleoside triphosphate hydrolases"/>
    <property type="match status" value="1"/>
</dbReference>
<name>T1A8R6_9ZZZZ</name>
<proteinExistence type="predicted"/>
<evidence type="ECO:0000313" key="1">
    <source>
        <dbReference type="EMBL" id="EQD53223.1"/>
    </source>
</evidence>